<reference evidence="7 8" key="1">
    <citation type="submission" date="2020-03" db="EMBL/GenBank/DDBJ databases">
        <authorList>
            <person name="Sun Q."/>
        </authorList>
    </citation>
    <scope>NUCLEOTIDE SEQUENCE [LARGE SCALE GENOMIC DNA]</scope>
    <source>
        <strain evidence="7 8">JC162</strain>
    </source>
</reference>
<evidence type="ECO:0000256" key="5">
    <source>
        <dbReference type="SAM" id="MobiDB-lite"/>
    </source>
</evidence>
<accession>A0A848EAC3</accession>
<proteinExistence type="predicted"/>
<feature type="transmembrane region" description="Helical" evidence="6">
    <location>
        <begin position="31"/>
        <end position="48"/>
    </location>
</feature>
<dbReference type="Pfam" id="PF02674">
    <property type="entry name" value="Colicin_V"/>
    <property type="match status" value="1"/>
</dbReference>
<dbReference type="PANTHER" id="PTHR36926:SF1">
    <property type="entry name" value="COLICIN V PRODUCTION PROTEIN"/>
    <property type="match status" value="1"/>
</dbReference>
<evidence type="ECO:0000313" key="8">
    <source>
        <dbReference type="Proteomes" id="UP000548582"/>
    </source>
</evidence>
<feature type="compositionally biased region" description="Pro residues" evidence="5">
    <location>
        <begin position="163"/>
        <end position="172"/>
    </location>
</feature>
<dbReference type="Proteomes" id="UP000548582">
    <property type="component" value="Unassembled WGS sequence"/>
</dbReference>
<sequence>MTWVDGVFAAVVLVSALVAFFRGLVREVLSLGAWVGAAAAAFFARPYLLPHTTQFIDPPWAADAVGAGGVFIVAIIILKVLTNMIADRVQDSAIGGVDRVLGLLFGAARGAVLLVVAYILAGMFAPETAAWPEPVKQARSLPFIAEGARIAVEKVPEHYRPRLVPPPVPPGPTVDDLLRPPARTN</sequence>
<gene>
    <name evidence="7" type="ORF">GWK16_04165</name>
</gene>
<name>A0A848EAC3_9PROT</name>
<keyword evidence="2 6" id="KW-0812">Transmembrane</keyword>
<evidence type="ECO:0000256" key="2">
    <source>
        <dbReference type="ARBA" id="ARBA00022692"/>
    </source>
</evidence>
<keyword evidence="8" id="KW-1185">Reference proteome</keyword>
<dbReference type="GO" id="GO:0016020">
    <property type="term" value="C:membrane"/>
    <property type="evidence" value="ECO:0007669"/>
    <property type="project" value="UniProtKB-SubCell"/>
</dbReference>
<dbReference type="RefSeq" id="WP_170052667.1">
    <property type="nucleotide sequence ID" value="NZ_JABBKX010000001.1"/>
</dbReference>
<evidence type="ECO:0000313" key="7">
    <source>
        <dbReference type="EMBL" id="NMJ40423.1"/>
    </source>
</evidence>
<feature type="region of interest" description="Disordered" evidence="5">
    <location>
        <begin position="161"/>
        <end position="185"/>
    </location>
</feature>
<keyword evidence="3 6" id="KW-1133">Transmembrane helix</keyword>
<dbReference type="InterPro" id="IPR003825">
    <property type="entry name" value="Colicin-V_CvpA"/>
</dbReference>
<dbReference type="AlphaFoldDB" id="A0A848EAC3"/>
<keyword evidence="4 6" id="KW-0472">Membrane</keyword>
<comment type="subcellular location">
    <subcellularLocation>
        <location evidence="1">Membrane</location>
        <topology evidence="1">Multi-pass membrane protein</topology>
    </subcellularLocation>
</comment>
<evidence type="ECO:0000256" key="4">
    <source>
        <dbReference type="ARBA" id="ARBA00023136"/>
    </source>
</evidence>
<feature type="transmembrane region" description="Helical" evidence="6">
    <location>
        <begin position="101"/>
        <end position="125"/>
    </location>
</feature>
<dbReference type="InterPro" id="IPR052719">
    <property type="entry name" value="CvpA-like"/>
</dbReference>
<evidence type="ECO:0000256" key="3">
    <source>
        <dbReference type="ARBA" id="ARBA00022989"/>
    </source>
</evidence>
<dbReference type="GO" id="GO:0009403">
    <property type="term" value="P:toxin biosynthetic process"/>
    <property type="evidence" value="ECO:0007669"/>
    <property type="project" value="InterPro"/>
</dbReference>
<evidence type="ECO:0000256" key="1">
    <source>
        <dbReference type="ARBA" id="ARBA00004141"/>
    </source>
</evidence>
<dbReference type="PANTHER" id="PTHR36926">
    <property type="entry name" value="COLICIN V PRODUCTION PROTEIN"/>
    <property type="match status" value="1"/>
</dbReference>
<evidence type="ECO:0000256" key="6">
    <source>
        <dbReference type="SAM" id="Phobius"/>
    </source>
</evidence>
<organism evidence="7 8">
    <name type="scientific">Neoroseomonas marina</name>
    <dbReference type="NCBI Taxonomy" id="1232220"/>
    <lineage>
        <taxon>Bacteria</taxon>
        <taxon>Pseudomonadati</taxon>
        <taxon>Pseudomonadota</taxon>
        <taxon>Alphaproteobacteria</taxon>
        <taxon>Acetobacterales</taxon>
        <taxon>Acetobacteraceae</taxon>
        <taxon>Neoroseomonas</taxon>
    </lineage>
</organism>
<comment type="caution">
    <text evidence="7">The sequence shown here is derived from an EMBL/GenBank/DDBJ whole genome shotgun (WGS) entry which is preliminary data.</text>
</comment>
<feature type="transmembrane region" description="Helical" evidence="6">
    <location>
        <begin position="6"/>
        <end position="24"/>
    </location>
</feature>
<feature type="transmembrane region" description="Helical" evidence="6">
    <location>
        <begin position="60"/>
        <end position="81"/>
    </location>
</feature>
<protein>
    <submittedName>
        <fullName evidence="7">CvpA family protein</fullName>
    </submittedName>
</protein>
<dbReference type="EMBL" id="JABBKX010000001">
    <property type="protein sequence ID" value="NMJ40423.1"/>
    <property type="molecule type" value="Genomic_DNA"/>
</dbReference>